<dbReference type="InterPro" id="IPR007498">
    <property type="entry name" value="PqiA-like"/>
</dbReference>
<accession>A0A7X0MVN8</accession>
<dbReference type="AlphaFoldDB" id="A0A7X0MVN8"/>
<evidence type="ECO:0000313" key="2">
    <source>
        <dbReference type="EMBL" id="MBB6521911.1"/>
    </source>
</evidence>
<protein>
    <submittedName>
        <fullName evidence="2">Paraquat-inducible protein A</fullName>
    </submittedName>
</protein>
<dbReference type="InParanoid" id="A0A7X0MVN8"/>
<keyword evidence="1" id="KW-1133">Transmembrane helix</keyword>
<gene>
    <name evidence="2" type="ORF">HNR48_002196</name>
</gene>
<dbReference type="EMBL" id="JACHHT010000002">
    <property type="protein sequence ID" value="MBB6521911.1"/>
    <property type="molecule type" value="Genomic_DNA"/>
</dbReference>
<keyword evidence="1" id="KW-0472">Membrane</keyword>
<name>A0A7X0MVN8_9GAMM</name>
<keyword evidence="3" id="KW-1185">Reference proteome</keyword>
<feature type="transmembrane region" description="Helical" evidence="1">
    <location>
        <begin position="95"/>
        <end position="115"/>
    </location>
</feature>
<reference evidence="2 3" key="1">
    <citation type="submission" date="2020-08" db="EMBL/GenBank/DDBJ databases">
        <title>Genomic Encyclopedia of Type Strains, Phase IV (KMG-IV): sequencing the most valuable type-strain genomes for metagenomic binning, comparative biology and taxonomic classification.</title>
        <authorList>
            <person name="Goeker M."/>
        </authorList>
    </citation>
    <scope>NUCLEOTIDE SEQUENCE [LARGE SCALE GENOMIC DNA]</scope>
    <source>
        <strain evidence="2 3">DSM 22368</strain>
    </source>
</reference>
<feature type="transmembrane region" description="Helical" evidence="1">
    <location>
        <begin position="121"/>
        <end position="142"/>
    </location>
</feature>
<evidence type="ECO:0000313" key="3">
    <source>
        <dbReference type="Proteomes" id="UP000528457"/>
    </source>
</evidence>
<keyword evidence="1" id="KW-0812">Transmembrane</keyword>
<sequence length="157" mass="17631">MTMINRVLWVSSVVLFLFGIFLPMFTMQKFLVFNDTFSLAGGLYELLSRGEFFLFLLILVFSVLMPACKFYISFMLTFDKVSSPDEKLDTVKKMLLVGKWSMADVFVIAILASTIKVGGLAHVSVHVGLFVFCASALLTMVLSHQLMSDYELAIKSE</sequence>
<evidence type="ECO:0000256" key="1">
    <source>
        <dbReference type="SAM" id="Phobius"/>
    </source>
</evidence>
<feature type="transmembrane region" description="Helical" evidence="1">
    <location>
        <begin position="52"/>
        <end position="74"/>
    </location>
</feature>
<dbReference type="Pfam" id="PF04403">
    <property type="entry name" value="PqiA"/>
    <property type="match status" value="1"/>
</dbReference>
<organism evidence="2 3">
    <name type="scientific">Pseudoteredinibacter isoporae</name>
    <dbReference type="NCBI Taxonomy" id="570281"/>
    <lineage>
        <taxon>Bacteria</taxon>
        <taxon>Pseudomonadati</taxon>
        <taxon>Pseudomonadota</taxon>
        <taxon>Gammaproteobacteria</taxon>
        <taxon>Cellvibrionales</taxon>
        <taxon>Cellvibrionaceae</taxon>
        <taxon>Pseudoteredinibacter</taxon>
    </lineage>
</organism>
<feature type="transmembrane region" description="Helical" evidence="1">
    <location>
        <begin position="7"/>
        <end position="32"/>
    </location>
</feature>
<comment type="caution">
    <text evidence="2">The sequence shown here is derived from an EMBL/GenBank/DDBJ whole genome shotgun (WGS) entry which is preliminary data.</text>
</comment>
<dbReference type="Proteomes" id="UP000528457">
    <property type="component" value="Unassembled WGS sequence"/>
</dbReference>
<proteinExistence type="predicted"/>